<dbReference type="InterPro" id="IPR000281">
    <property type="entry name" value="HTH_RpiR"/>
</dbReference>
<accession>A0AAW5F9R0</accession>
<dbReference type="PROSITE" id="PS51071">
    <property type="entry name" value="HTH_RPIR"/>
    <property type="match status" value="1"/>
</dbReference>
<feature type="domain" description="HTH rpiR-type" evidence="4">
    <location>
        <begin position="4"/>
        <end position="80"/>
    </location>
</feature>
<sequence>MVEVSCKEKIMGSMHLLTNSESKIAKYVLDNFNETLNFNVSELADKAGVSDASVVRFCKSLGYKGFQDFKISAAQDILPRDRYFNPSLEQNDDVMTICKKIFNLEMAALNRTFSLINFIDMEAACEAISKADKVLAMGSGGSLIVAKDMQHKLMKIGIQSFVHDDIDLQMMAASLLTEKDVAICISHSGSNRNILSGLKLAHDKGATTIALTGQGKTPIANTADIALYVASEKTMFRSESASTRIAQLSMIDSMVSIIAFKNYEKSYRAVQQTRQATAENKF</sequence>
<evidence type="ECO:0000313" key="6">
    <source>
        <dbReference type="EMBL" id="MCK0088599.1"/>
    </source>
</evidence>
<dbReference type="GO" id="GO:0097367">
    <property type="term" value="F:carbohydrate derivative binding"/>
    <property type="evidence" value="ECO:0007669"/>
    <property type="project" value="InterPro"/>
</dbReference>
<dbReference type="SUPFAM" id="SSF46689">
    <property type="entry name" value="Homeodomain-like"/>
    <property type="match status" value="1"/>
</dbReference>
<dbReference type="InterPro" id="IPR001347">
    <property type="entry name" value="SIS_dom"/>
</dbReference>
<dbReference type="GO" id="GO:0003700">
    <property type="term" value="F:DNA-binding transcription factor activity"/>
    <property type="evidence" value="ECO:0007669"/>
    <property type="project" value="InterPro"/>
</dbReference>
<name>A0AAW5F9R0_CLOSY</name>
<gene>
    <name evidence="6" type="ORF">K5I21_22605</name>
</gene>
<dbReference type="InterPro" id="IPR035472">
    <property type="entry name" value="RpiR-like_SIS"/>
</dbReference>
<dbReference type="PANTHER" id="PTHR30514">
    <property type="entry name" value="GLUCOKINASE"/>
    <property type="match status" value="1"/>
</dbReference>
<evidence type="ECO:0000256" key="2">
    <source>
        <dbReference type="ARBA" id="ARBA00023125"/>
    </source>
</evidence>
<evidence type="ECO:0000256" key="1">
    <source>
        <dbReference type="ARBA" id="ARBA00023015"/>
    </source>
</evidence>
<dbReference type="PROSITE" id="PS51464">
    <property type="entry name" value="SIS"/>
    <property type="match status" value="1"/>
</dbReference>
<dbReference type="Gene3D" id="3.40.50.10490">
    <property type="entry name" value="Glucose-6-phosphate isomerase like protein, domain 1"/>
    <property type="match status" value="1"/>
</dbReference>
<dbReference type="RefSeq" id="WP_024738842.1">
    <property type="nucleotide sequence ID" value="NZ_JAINVB010000001.1"/>
</dbReference>
<dbReference type="GO" id="GO:1901135">
    <property type="term" value="P:carbohydrate derivative metabolic process"/>
    <property type="evidence" value="ECO:0007669"/>
    <property type="project" value="InterPro"/>
</dbReference>
<comment type="caution">
    <text evidence="6">The sequence shown here is derived from an EMBL/GenBank/DDBJ whole genome shotgun (WGS) entry which is preliminary data.</text>
</comment>
<dbReference type="Gene3D" id="1.10.10.10">
    <property type="entry name" value="Winged helix-like DNA-binding domain superfamily/Winged helix DNA-binding domain"/>
    <property type="match status" value="1"/>
</dbReference>
<evidence type="ECO:0000259" key="5">
    <source>
        <dbReference type="PROSITE" id="PS51464"/>
    </source>
</evidence>
<dbReference type="Proteomes" id="UP001203136">
    <property type="component" value="Unassembled WGS sequence"/>
</dbReference>
<dbReference type="AlphaFoldDB" id="A0AAW5F9R0"/>
<keyword evidence="3" id="KW-0804">Transcription</keyword>
<dbReference type="Pfam" id="PF01380">
    <property type="entry name" value="SIS"/>
    <property type="match status" value="1"/>
</dbReference>
<dbReference type="EMBL" id="JAINVB010000001">
    <property type="protein sequence ID" value="MCK0088599.1"/>
    <property type="molecule type" value="Genomic_DNA"/>
</dbReference>
<dbReference type="SUPFAM" id="SSF53697">
    <property type="entry name" value="SIS domain"/>
    <property type="match status" value="1"/>
</dbReference>
<dbReference type="InterPro" id="IPR047640">
    <property type="entry name" value="RpiR-like"/>
</dbReference>
<dbReference type="CDD" id="cd05013">
    <property type="entry name" value="SIS_RpiR"/>
    <property type="match status" value="1"/>
</dbReference>
<evidence type="ECO:0000313" key="7">
    <source>
        <dbReference type="Proteomes" id="UP001203136"/>
    </source>
</evidence>
<evidence type="ECO:0000259" key="4">
    <source>
        <dbReference type="PROSITE" id="PS51071"/>
    </source>
</evidence>
<dbReference type="InterPro" id="IPR009057">
    <property type="entry name" value="Homeodomain-like_sf"/>
</dbReference>
<dbReference type="PANTHER" id="PTHR30514:SF1">
    <property type="entry name" value="HTH-TYPE TRANSCRIPTIONAL REGULATOR HEXR-RELATED"/>
    <property type="match status" value="1"/>
</dbReference>
<keyword evidence="2" id="KW-0238">DNA-binding</keyword>
<reference evidence="6" key="1">
    <citation type="journal article" date="2022" name="Cell Host Microbe">
        <title>Colonization of the live biotherapeutic product VE303 and modulation of the microbiota and metabolites in healthy volunteers.</title>
        <authorList>
            <person name="Dsouza M."/>
            <person name="Menon R."/>
            <person name="Crossette E."/>
            <person name="Bhattarai S.K."/>
            <person name="Schneider J."/>
            <person name="Kim Y.G."/>
            <person name="Reddy S."/>
            <person name="Caballero S."/>
            <person name="Felix C."/>
            <person name="Cornacchione L."/>
            <person name="Hendrickson J."/>
            <person name="Watson A.R."/>
            <person name="Minot S.S."/>
            <person name="Greenfield N."/>
            <person name="Schopf L."/>
            <person name="Szabady R."/>
            <person name="Patarroyo J."/>
            <person name="Smith W."/>
            <person name="Harrison P."/>
            <person name="Kuijper E.J."/>
            <person name="Kelly C.P."/>
            <person name="Olle B."/>
            <person name="Bobilev D."/>
            <person name="Silber J.L."/>
            <person name="Bucci V."/>
            <person name="Roberts B."/>
            <person name="Faith J."/>
            <person name="Norman J.M."/>
        </authorList>
    </citation>
    <scope>NUCLEOTIDE SEQUENCE</scope>
    <source>
        <strain evidence="6">VE303-04</strain>
    </source>
</reference>
<protein>
    <submittedName>
        <fullName evidence="6">MurR/RpiR family transcriptional regulator</fullName>
    </submittedName>
</protein>
<dbReference type="InterPro" id="IPR036388">
    <property type="entry name" value="WH-like_DNA-bd_sf"/>
</dbReference>
<feature type="domain" description="SIS" evidence="5">
    <location>
        <begin position="124"/>
        <end position="265"/>
    </location>
</feature>
<dbReference type="GO" id="GO:0003677">
    <property type="term" value="F:DNA binding"/>
    <property type="evidence" value="ECO:0007669"/>
    <property type="project" value="UniProtKB-KW"/>
</dbReference>
<keyword evidence="1" id="KW-0805">Transcription regulation</keyword>
<organism evidence="6 7">
    <name type="scientific">Clostridium symbiosum</name>
    <name type="common">Bacteroides symbiosus</name>
    <dbReference type="NCBI Taxonomy" id="1512"/>
    <lineage>
        <taxon>Bacteria</taxon>
        <taxon>Bacillati</taxon>
        <taxon>Bacillota</taxon>
        <taxon>Clostridia</taxon>
        <taxon>Lachnospirales</taxon>
        <taxon>Lachnospiraceae</taxon>
        <taxon>Otoolea</taxon>
    </lineage>
</organism>
<dbReference type="Pfam" id="PF01418">
    <property type="entry name" value="HTH_6"/>
    <property type="match status" value="1"/>
</dbReference>
<dbReference type="InterPro" id="IPR046348">
    <property type="entry name" value="SIS_dom_sf"/>
</dbReference>
<proteinExistence type="predicted"/>
<evidence type="ECO:0000256" key="3">
    <source>
        <dbReference type="ARBA" id="ARBA00023163"/>
    </source>
</evidence>